<evidence type="ECO:0000313" key="2">
    <source>
        <dbReference type="EMBL" id="SFB12013.1"/>
    </source>
</evidence>
<dbReference type="Proteomes" id="UP000198796">
    <property type="component" value="Unassembled WGS sequence"/>
</dbReference>
<gene>
    <name evidence="2" type="ORF">SAMN05421688_3036</name>
</gene>
<accession>A0A1I0YIP1</accession>
<dbReference type="AlphaFoldDB" id="A0A1I0YIP1"/>
<feature type="transmembrane region" description="Helical" evidence="1">
    <location>
        <begin position="43"/>
        <end position="62"/>
    </location>
</feature>
<feature type="transmembrane region" description="Helical" evidence="1">
    <location>
        <begin position="118"/>
        <end position="135"/>
    </location>
</feature>
<feature type="transmembrane region" description="Helical" evidence="1">
    <location>
        <begin position="142"/>
        <end position="163"/>
    </location>
</feature>
<sequence>MALGLALLGRKANRREWAFILCGAVLPDLFLYIRHLGGSTGEILVPLFNGVPLYGLSLLVGLGFGMRWLTLLSGSALLHIFTDLPLHAEDARRHFFPLSDWTYRSPVSFWNVNHHGKVFGILEGALFLLCWVLIWRRLETQWGRLLMVGFLGIYLLTFTHFWGHAFANAHWAPW</sequence>
<dbReference type="STRING" id="871651.SAMN05421688_3036"/>
<evidence type="ECO:0000313" key="3">
    <source>
        <dbReference type="Proteomes" id="UP000198796"/>
    </source>
</evidence>
<keyword evidence="1" id="KW-0812">Transmembrane</keyword>
<name>A0A1I0YIP1_9RHOB</name>
<keyword evidence="1" id="KW-1133">Transmembrane helix</keyword>
<reference evidence="2 3" key="1">
    <citation type="submission" date="2016-10" db="EMBL/GenBank/DDBJ databases">
        <authorList>
            <person name="de Groot N.N."/>
        </authorList>
    </citation>
    <scope>NUCLEOTIDE SEQUENCE [LARGE SCALE GENOMIC DNA]</scope>
    <source>
        <strain evidence="2 3">DSM 29316</strain>
    </source>
</reference>
<protein>
    <recommendedName>
        <fullName evidence="4">LexA-binding, inner membrane-associated hydrolase</fullName>
    </recommendedName>
</protein>
<evidence type="ECO:0000256" key="1">
    <source>
        <dbReference type="SAM" id="Phobius"/>
    </source>
</evidence>
<keyword evidence="1" id="KW-0472">Membrane</keyword>
<keyword evidence="3" id="KW-1185">Reference proteome</keyword>
<feature type="transmembrane region" description="Helical" evidence="1">
    <location>
        <begin position="17"/>
        <end position="37"/>
    </location>
</feature>
<proteinExistence type="predicted"/>
<evidence type="ECO:0008006" key="4">
    <source>
        <dbReference type="Google" id="ProtNLM"/>
    </source>
</evidence>
<dbReference type="EMBL" id="FOJU01000005">
    <property type="protein sequence ID" value="SFB12013.1"/>
    <property type="molecule type" value="Genomic_DNA"/>
</dbReference>
<dbReference type="OrthoDB" id="7631418at2"/>
<organism evidence="2 3">
    <name type="scientific">Poseidonocella pacifica</name>
    <dbReference type="NCBI Taxonomy" id="871651"/>
    <lineage>
        <taxon>Bacteria</taxon>
        <taxon>Pseudomonadati</taxon>
        <taxon>Pseudomonadota</taxon>
        <taxon>Alphaproteobacteria</taxon>
        <taxon>Rhodobacterales</taxon>
        <taxon>Roseobacteraceae</taxon>
        <taxon>Poseidonocella</taxon>
    </lineage>
</organism>